<feature type="transmembrane region" description="Helical" evidence="5">
    <location>
        <begin position="96"/>
        <end position="117"/>
    </location>
</feature>
<protein>
    <recommendedName>
        <fullName evidence="8">Large neutral amino acids transporter small subunit 2</fullName>
    </recommendedName>
</protein>
<evidence type="ECO:0000256" key="5">
    <source>
        <dbReference type="SAM" id="Phobius"/>
    </source>
</evidence>
<keyword evidence="3 5" id="KW-1133">Transmembrane helix</keyword>
<evidence type="ECO:0000313" key="7">
    <source>
        <dbReference type="Proteomes" id="UP001233999"/>
    </source>
</evidence>
<feature type="transmembrane region" description="Helical" evidence="5">
    <location>
        <begin position="214"/>
        <end position="236"/>
    </location>
</feature>
<evidence type="ECO:0000256" key="4">
    <source>
        <dbReference type="ARBA" id="ARBA00023136"/>
    </source>
</evidence>
<sequence length="329" mass="37269">LLTVINCYDVKWATRVQDIFTGTKILALVIIVIAGLWCLCSGKTEHFENPMANTNLEPGFIALSFYSGLFSYSGWNYLNFVTEELKEPYKNLPRAIWISLPLVTVIYVLTNVSYFVVLTRDELLASHAVAVTFGDKLLGVMSWIMPFFVACSTFGALNGAIFASSRLFFVGARQGHLPKAIALINIDKFTPIPSLVFLCFVTLVLLVIKDVYVLINYLSFVEALFTTLSVSGLLWLRHRQPLTYRPIKVHIVLPIIFFVICLFLVTLPIYVSPWEVGIGLTLIVSGIPVYFVFIYWQNKPRWLISISDSFNLMCAKMFTCVLEDDKRDK</sequence>
<feature type="transmembrane region" description="Helical" evidence="5">
    <location>
        <begin position="143"/>
        <end position="169"/>
    </location>
</feature>
<name>A0AAD7ZP27_DIPPU</name>
<gene>
    <name evidence="6" type="ORF">L9F63_021430</name>
</gene>
<evidence type="ECO:0000256" key="1">
    <source>
        <dbReference type="ARBA" id="ARBA00004141"/>
    </source>
</evidence>
<dbReference type="EMBL" id="JASPKZ010007441">
    <property type="protein sequence ID" value="KAJ9584225.1"/>
    <property type="molecule type" value="Genomic_DNA"/>
</dbReference>
<dbReference type="PANTHER" id="PTHR11785">
    <property type="entry name" value="AMINO ACID TRANSPORTER"/>
    <property type="match status" value="1"/>
</dbReference>
<dbReference type="Proteomes" id="UP001233999">
    <property type="component" value="Unassembled WGS sequence"/>
</dbReference>
<dbReference type="GO" id="GO:0015179">
    <property type="term" value="F:L-amino acid transmembrane transporter activity"/>
    <property type="evidence" value="ECO:0007669"/>
    <property type="project" value="TreeGrafter"/>
</dbReference>
<organism evidence="6 7">
    <name type="scientific">Diploptera punctata</name>
    <name type="common">Pacific beetle cockroach</name>
    <dbReference type="NCBI Taxonomy" id="6984"/>
    <lineage>
        <taxon>Eukaryota</taxon>
        <taxon>Metazoa</taxon>
        <taxon>Ecdysozoa</taxon>
        <taxon>Arthropoda</taxon>
        <taxon>Hexapoda</taxon>
        <taxon>Insecta</taxon>
        <taxon>Pterygota</taxon>
        <taxon>Neoptera</taxon>
        <taxon>Polyneoptera</taxon>
        <taxon>Dictyoptera</taxon>
        <taxon>Blattodea</taxon>
        <taxon>Blaberoidea</taxon>
        <taxon>Blaberidae</taxon>
        <taxon>Diplopterinae</taxon>
        <taxon>Diploptera</taxon>
    </lineage>
</organism>
<dbReference type="Pfam" id="PF13520">
    <property type="entry name" value="AA_permease_2"/>
    <property type="match status" value="1"/>
</dbReference>
<comment type="caution">
    <text evidence="6">The sequence shown here is derived from an EMBL/GenBank/DDBJ whole genome shotgun (WGS) entry which is preliminary data.</text>
</comment>
<dbReference type="InterPro" id="IPR050598">
    <property type="entry name" value="AminoAcid_Transporter"/>
</dbReference>
<keyword evidence="4 5" id="KW-0472">Membrane</keyword>
<proteinExistence type="predicted"/>
<feature type="non-terminal residue" evidence="6">
    <location>
        <position position="329"/>
    </location>
</feature>
<reference evidence="6" key="1">
    <citation type="journal article" date="2023" name="IScience">
        <title>Live-bearing cockroach genome reveals convergent evolutionary mechanisms linked to viviparity in insects and beyond.</title>
        <authorList>
            <person name="Fouks B."/>
            <person name="Harrison M.C."/>
            <person name="Mikhailova A.A."/>
            <person name="Marchal E."/>
            <person name="English S."/>
            <person name="Carruthers M."/>
            <person name="Jennings E.C."/>
            <person name="Chiamaka E.L."/>
            <person name="Frigard R.A."/>
            <person name="Pippel M."/>
            <person name="Attardo G.M."/>
            <person name="Benoit J.B."/>
            <person name="Bornberg-Bauer E."/>
            <person name="Tobe S.S."/>
        </authorList>
    </citation>
    <scope>NUCLEOTIDE SEQUENCE</scope>
    <source>
        <strain evidence="6">Stay&amp;Tobe</strain>
    </source>
</reference>
<dbReference type="Gene3D" id="1.20.1740.10">
    <property type="entry name" value="Amino acid/polyamine transporter I"/>
    <property type="match status" value="1"/>
</dbReference>
<feature type="transmembrane region" description="Helical" evidence="5">
    <location>
        <begin position="248"/>
        <end position="270"/>
    </location>
</feature>
<dbReference type="InterPro" id="IPR002293">
    <property type="entry name" value="AA/rel_permease1"/>
</dbReference>
<dbReference type="PIRSF" id="PIRSF006060">
    <property type="entry name" value="AA_transporter"/>
    <property type="match status" value="1"/>
</dbReference>
<dbReference type="FunFam" id="1.20.1740.10:FF:000119">
    <property type="entry name" value="Solute carrier family 7 member 7"/>
    <property type="match status" value="1"/>
</dbReference>
<feature type="transmembrane region" description="Helical" evidence="5">
    <location>
        <begin position="56"/>
        <end position="75"/>
    </location>
</feature>
<evidence type="ECO:0000256" key="3">
    <source>
        <dbReference type="ARBA" id="ARBA00022989"/>
    </source>
</evidence>
<feature type="transmembrane region" description="Helical" evidence="5">
    <location>
        <begin position="25"/>
        <end position="44"/>
    </location>
</feature>
<dbReference type="GO" id="GO:0016020">
    <property type="term" value="C:membrane"/>
    <property type="evidence" value="ECO:0007669"/>
    <property type="project" value="UniProtKB-SubCell"/>
</dbReference>
<keyword evidence="7" id="KW-1185">Reference proteome</keyword>
<feature type="transmembrane region" description="Helical" evidence="5">
    <location>
        <begin position="189"/>
        <end position="208"/>
    </location>
</feature>
<reference evidence="6" key="2">
    <citation type="submission" date="2023-05" db="EMBL/GenBank/DDBJ databases">
        <authorList>
            <person name="Fouks B."/>
        </authorList>
    </citation>
    <scope>NUCLEOTIDE SEQUENCE</scope>
    <source>
        <strain evidence="6">Stay&amp;Tobe</strain>
        <tissue evidence="6">Testes</tissue>
    </source>
</reference>
<evidence type="ECO:0000313" key="6">
    <source>
        <dbReference type="EMBL" id="KAJ9584225.1"/>
    </source>
</evidence>
<dbReference type="PANTHER" id="PTHR11785:SF240">
    <property type="entry name" value="LD25378P"/>
    <property type="match status" value="1"/>
</dbReference>
<accession>A0AAD7ZP27</accession>
<feature type="transmembrane region" description="Helical" evidence="5">
    <location>
        <begin position="276"/>
        <end position="296"/>
    </location>
</feature>
<evidence type="ECO:0000256" key="2">
    <source>
        <dbReference type="ARBA" id="ARBA00022692"/>
    </source>
</evidence>
<evidence type="ECO:0008006" key="8">
    <source>
        <dbReference type="Google" id="ProtNLM"/>
    </source>
</evidence>
<dbReference type="AlphaFoldDB" id="A0AAD7ZP27"/>
<comment type="subcellular location">
    <subcellularLocation>
        <location evidence="1">Membrane</location>
        <topology evidence="1">Multi-pass membrane protein</topology>
    </subcellularLocation>
</comment>
<keyword evidence="2 5" id="KW-0812">Transmembrane</keyword>